<dbReference type="AlphaFoldDB" id="A0A0L7LC94"/>
<keyword evidence="3" id="KW-1185">Reference proteome</keyword>
<feature type="compositionally biased region" description="Low complexity" evidence="1">
    <location>
        <begin position="166"/>
        <end position="176"/>
    </location>
</feature>
<dbReference type="InterPro" id="IPR019321">
    <property type="entry name" value="Nucleoporin_Nup88"/>
</dbReference>
<protein>
    <submittedName>
        <fullName evidence="2">Nucleoporin</fullName>
    </submittedName>
</protein>
<sequence>MLSALCSSHSSARHQVRVAPAPPAGLALSPAPLPTLLRQKVSFTSILQEILTREASQPILSISRRDEPPPKECLELVTGATLRLRGEYMSRQQRATTALRDKLRALAALVDTHRECVQQLQRATTALRDKLRALAALVDTHRECVQQLQVFSRDPRVGRERRVASGAPAAVGARGDAAPHRHARSAPARHQAARRQEGRGGTFCTCSAVKVAWGASGASPAERQLLSELVETRRHPAARRQAGRGGTICRCSAVTGASGASPAERQLLSELLKKWQEDYKRKDVALGKSHSDTIASVLQQHPLWHEKRAPIPEASHYPPD</sequence>
<feature type="region of interest" description="Disordered" evidence="1">
    <location>
        <begin position="162"/>
        <end position="197"/>
    </location>
</feature>
<proteinExistence type="predicted"/>
<dbReference type="Proteomes" id="UP000037510">
    <property type="component" value="Unassembled WGS sequence"/>
</dbReference>
<evidence type="ECO:0000313" key="2">
    <source>
        <dbReference type="EMBL" id="KOB73108.1"/>
    </source>
</evidence>
<name>A0A0L7LC94_OPEBR</name>
<dbReference type="Pfam" id="PF10168">
    <property type="entry name" value="Nup88"/>
    <property type="match status" value="1"/>
</dbReference>
<organism evidence="2 3">
    <name type="scientific">Operophtera brumata</name>
    <name type="common">Winter moth</name>
    <name type="synonym">Phalaena brumata</name>
    <dbReference type="NCBI Taxonomy" id="104452"/>
    <lineage>
        <taxon>Eukaryota</taxon>
        <taxon>Metazoa</taxon>
        <taxon>Ecdysozoa</taxon>
        <taxon>Arthropoda</taxon>
        <taxon>Hexapoda</taxon>
        <taxon>Insecta</taxon>
        <taxon>Pterygota</taxon>
        <taxon>Neoptera</taxon>
        <taxon>Endopterygota</taxon>
        <taxon>Lepidoptera</taxon>
        <taxon>Glossata</taxon>
        <taxon>Ditrysia</taxon>
        <taxon>Geometroidea</taxon>
        <taxon>Geometridae</taxon>
        <taxon>Larentiinae</taxon>
        <taxon>Operophtera</taxon>
    </lineage>
</organism>
<evidence type="ECO:0000256" key="1">
    <source>
        <dbReference type="SAM" id="MobiDB-lite"/>
    </source>
</evidence>
<accession>A0A0L7LC94</accession>
<comment type="caution">
    <text evidence="2">The sequence shown here is derived from an EMBL/GenBank/DDBJ whole genome shotgun (WGS) entry which is preliminary data.</text>
</comment>
<dbReference type="EMBL" id="JTDY01001709">
    <property type="protein sequence ID" value="KOB73108.1"/>
    <property type="molecule type" value="Genomic_DNA"/>
</dbReference>
<reference evidence="2 3" key="1">
    <citation type="journal article" date="2015" name="Genome Biol. Evol.">
        <title>The genome of winter moth (Operophtera brumata) provides a genomic perspective on sexual dimorphism and phenology.</title>
        <authorList>
            <person name="Derks M.F."/>
            <person name="Smit S."/>
            <person name="Salis L."/>
            <person name="Schijlen E."/>
            <person name="Bossers A."/>
            <person name="Mateman C."/>
            <person name="Pijl A.S."/>
            <person name="de Ridder D."/>
            <person name="Groenen M.A."/>
            <person name="Visser M.E."/>
            <person name="Megens H.J."/>
        </authorList>
    </citation>
    <scope>NUCLEOTIDE SEQUENCE [LARGE SCALE GENOMIC DNA]</scope>
    <source>
        <strain evidence="2">WM2013NL</strain>
        <tissue evidence="2">Head and thorax</tissue>
    </source>
</reference>
<evidence type="ECO:0000313" key="3">
    <source>
        <dbReference type="Proteomes" id="UP000037510"/>
    </source>
</evidence>
<gene>
    <name evidence="2" type="ORF">OBRU01_08709</name>
</gene>